<dbReference type="Proteomes" id="UP001198439">
    <property type="component" value="Unassembled WGS sequence"/>
</dbReference>
<dbReference type="GeneID" id="77471389"/>
<dbReference type="RefSeq" id="WP_106988422.1">
    <property type="nucleotide sequence ID" value="NZ_DAWBWI010000157.1"/>
</dbReference>
<reference evidence="1" key="3">
    <citation type="submission" date="2021-10" db="EMBL/GenBank/DDBJ databases">
        <title>Collection of gut derived symbiotic bacterial strains cultured from healthy donors.</title>
        <authorList>
            <person name="Lin H."/>
            <person name="Littmann E."/>
            <person name="Kohout C."/>
            <person name="Pamer E.G."/>
        </authorList>
    </citation>
    <scope>NUCLEOTIDE SEQUENCE</scope>
    <source>
        <strain evidence="1">DFI.4.48</strain>
    </source>
</reference>
<sequence>MKIDAIALQKLVWIIYKRFFMEKGRLKDVQIKIGEYLHVLLVLDYKGIETRITLQGDLYIDHDLVLDTKGTIRYGFLKLNYEKLLKDWTKDIPEIQVQGKQIRIKNEYLKDIHLQNNEIELELL</sequence>
<dbReference type="EMBL" id="PYLP01000014">
    <property type="protein sequence ID" value="PST39412.1"/>
    <property type="molecule type" value="Genomic_DNA"/>
</dbReference>
<dbReference type="AlphaFoldDB" id="A0A2T3FVY4"/>
<accession>A0A2T3FVY4</accession>
<proteinExistence type="predicted"/>
<protein>
    <submittedName>
        <fullName evidence="2">Uncharacterized protein</fullName>
    </submittedName>
</protein>
<reference evidence="2" key="2">
    <citation type="journal article" date="2019" name="Int. J. Syst. Evol. Microbiol.">
        <title>Faecalibacillus intestinalis gen. nov., sp. nov. and Faecalibacillus faecis sp. nov., isolated from human faeces.</title>
        <authorList>
            <person name="Seo B."/>
            <person name="Jeon K."/>
            <person name="Baek I."/>
            <person name="Lee Y.M."/>
            <person name="Baek K."/>
            <person name="Ko G."/>
        </authorList>
    </citation>
    <scope>NUCLEOTIDE SEQUENCE</scope>
    <source>
        <strain evidence="2">SNUG30370</strain>
    </source>
</reference>
<evidence type="ECO:0000313" key="2">
    <source>
        <dbReference type="EMBL" id="PST39412.1"/>
    </source>
</evidence>
<evidence type="ECO:0000313" key="1">
    <source>
        <dbReference type="EMBL" id="MCB8611414.1"/>
    </source>
</evidence>
<comment type="caution">
    <text evidence="2">The sequence shown here is derived from an EMBL/GenBank/DDBJ whole genome shotgun (WGS) entry which is preliminary data.</text>
</comment>
<reference evidence="3" key="1">
    <citation type="submission" date="2018-03" db="EMBL/GenBank/DDBJ databases">
        <title>Lachnoclostridium SNUG30370 gen.nov., sp.nov., isolated from human faeces.</title>
        <authorList>
            <person name="Seo B."/>
            <person name="Jeon K."/>
            <person name="Ko G."/>
        </authorList>
    </citation>
    <scope>NUCLEOTIDE SEQUENCE [LARGE SCALE GENOMIC DNA]</scope>
    <source>
        <strain evidence="3">SNUG30370</strain>
    </source>
</reference>
<keyword evidence="3" id="KW-1185">Reference proteome</keyword>
<dbReference type="EMBL" id="JAJDKZ010000054">
    <property type="protein sequence ID" value="MCB8611414.1"/>
    <property type="molecule type" value="Genomic_DNA"/>
</dbReference>
<dbReference type="Proteomes" id="UP000241201">
    <property type="component" value="Unassembled WGS sequence"/>
</dbReference>
<name>A0A2T3FVY4_9FIRM</name>
<gene>
    <name evidence="2" type="ORF">C7U55_09815</name>
    <name evidence="1" type="ORF">LJD69_12505</name>
</gene>
<organism evidence="2 3">
    <name type="scientific">Faecalibacillus faecis</name>
    <dbReference type="NCBI Taxonomy" id="1982628"/>
    <lineage>
        <taxon>Bacteria</taxon>
        <taxon>Bacillati</taxon>
        <taxon>Bacillota</taxon>
        <taxon>Erysipelotrichia</taxon>
        <taxon>Erysipelotrichales</taxon>
        <taxon>Coprobacillaceae</taxon>
        <taxon>Faecalibacillus</taxon>
    </lineage>
</organism>
<evidence type="ECO:0000313" key="3">
    <source>
        <dbReference type="Proteomes" id="UP000241201"/>
    </source>
</evidence>